<name>A0A7K4HLG4_9EURY</name>
<comment type="caution">
    <text evidence="1">The sequence shown here is derived from an EMBL/GenBank/DDBJ whole genome shotgun (WGS) entry which is preliminary data.</text>
</comment>
<gene>
    <name evidence="1" type="ORF">HWN36_01955</name>
</gene>
<accession>A0A7K4HLG4</accession>
<evidence type="ECO:0000313" key="2">
    <source>
        <dbReference type="Proteomes" id="UP000570823"/>
    </source>
</evidence>
<dbReference type="EMBL" id="JABXWR010000001">
    <property type="protein sequence ID" value="NVO66104.1"/>
    <property type="molecule type" value="Genomic_DNA"/>
</dbReference>
<protein>
    <submittedName>
        <fullName evidence="1">Uncharacterized protein</fullName>
    </submittedName>
</protein>
<sequence length="361" mass="37662">MKRIGLSLFCLLCLLLAGQASAAQVYLNVPASVNAGQPLEVTGTTSGANPGYAFDLVFYDATYTKTELARQQVVLQKDGTFSATFSTDGLTAGQYSIEIQEQGDGIFGSTKKPVLLKIVNRTADLTVSSPLTQAYDGTLLVAGSIKNYGSEGVQLTVKTAAGDSVFSPRYISTSNGAFSQKVPIHAGGQYVAEIMDNTSYVWTIRYTVTGGVATTATTEPSVDEGRTYSASATASRTAPAYFAVATLGGAVTITTSSGIDWVLEYIDENGVRTTVNNQGTSAPERVTFPAGGGTVYVKVAPQLYTDSGRVTLTASNVASVAVDASVAAKFGDPVPTTTPASPLPLWVVPAALGALFLLRRR</sequence>
<proteinExistence type="predicted"/>
<dbReference type="Proteomes" id="UP000570823">
    <property type="component" value="Unassembled WGS sequence"/>
</dbReference>
<reference evidence="1 2" key="1">
    <citation type="submission" date="2020-06" db="EMBL/GenBank/DDBJ databases">
        <title>Methanofollis fontis sp. nov., a methanogen isolated from marine sediments near a cold seep at Four-Way Closure Ridge offshore southwestern Taiwan.</title>
        <authorList>
            <person name="Chen S.-C."/>
            <person name="Teng N.-H."/>
            <person name="Lin Y.-S."/>
            <person name="Lai M.-C."/>
            <person name="Chen H.-H."/>
            <person name="Wang C.-C."/>
        </authorList>
    </citation>
    <scope>NUCLEOTIDE SEQUENCE [LARGE SCALE GENOMIC DNA]</scope>
    <source>
        <strain evidence="1 2">DSM 2702</strain>
    </source>
</reference>
<organism evidence="1 2">
    <name type="scientific">Methanofollis tationis</name>
    <dbReference type="NCBI Taxonomy" id="81417"/>
    <lineage>
        <taxon>Archaea</taxon>
        <taxon>Methanobacteriati</taxon>
        <taxon>Methanobacteriota</taxon>
        <taxon>Stenosarchaea group</taxon>
        <taxon>Methanomicrobia</taxon>
        <taxon>Methanomicrobiales</taxon>
        <taxon>Methanomicrobiaceae</taxon>
        <taxon>Methanofollis</taxon>
    </lineage>
</organism>
<keyword evidence="2" id="KW-1185">Reference proteome</keyword>
<dbReference type="AlphaFoldDB" id="A0A7K4HLG4"/>
<dbReference type="RefSeq" id="WP_176787754.1">
    <property type="nucleotide sequence ID" value="NZ_JABXWR010000001.1"/>
</dbReference>
<evidence type="ECO:0000313" key="1">
    <source>
        <dbReference type="EMBL" id="NVO66104.1"/>
    </source>
</evidence>
<dbReference type="OrthoDB" id="116923at2157"/>